<dbReference type="EMBL" id="JAICCF010000002">
    <property type="protein sequence ID" value="MBW8684754.1"/>
    <property type="molecule type" value="Genomic_DNA"/>
</dbReference>
<dbReference type="RefSeq" id="WP_220249967.1">
    <property type="nucleotide sequence ID" value="NZ_JAICCF010000002.1"/>
</dbReference>
<evidence type="ECO:0000313" key="3">
    <source>
        <dbReference type="Proteomes" id="UP000812961"/>
    </source>
</evidence>
<proteinExistence type="predicted"/>
<organism evidence="2 3">
    <name type="scientific">Chitinophaga rhizophila</name>
    <dbReference type="NCBI Taxonomy" id="2866212"/>
    <lineage>
        <taxon>Bacteria</taxon>
        <taxon>Pseudomonadati</taxon>
        <taxon>Bacteroidota</taxon>
        <taxon>Chitinophagia</taxon>
        <taxon>Chitinophagales</taxon>
        <taxon>Chitinophagaceae</taxon>
        <taxon>Chitinophaga</taxon>
    </lineage>
</organism>
<keyword evidence="3" id="KW-1185">Reference proteome</keyword>
<evidence type="ECO:0000313" key="2">
    <source>
        <dbReference type="EMBL" id="MBW8684754.1"/>
    </source>
</evidence>
<evidence type="ECO:0000256" key="1">
    <source>
        <dbReference type="SAM" id="MobiDB-lite"/>
    </source>
</evidence>
<dbReference type="Proteomes" id="UP000812961">
    <property type="component" value="Unassembled WGS sequence"/>
</dbReference>
<reference evidence="2 3" key="1">
    <citation type="submission" date="2021-08" db="EMBL/GenBank/DDBJ databases">
        <title>The genome sequence of Chitinophaga sp. B61.</title>
        <authorList>
            <person name="Zhang X."/>
        </authorList>
    </citation>
    <scope>NUCLEOTIDE SEQUENCE [LARGE SCALE GENOMIC DNA]</scope>
    <source>
        <strain evidence="2 3">B61</strain>
    </source>
</reference>
<accession>A0ABS7GAQ8</accession>
<feature type="compositionally biased region" description="Polar residues" evidence="1">
    <location>
        <begin position="62"/>
        <end position="73"/>
    </location>
</feature>
<protein>
    <recommendedName>
        <fullName evidence="4">Lipoprotein</fullName>
    </recommendedName>
</protein>
<feature type="region of interest" description="Disordered" evidence="1">
    <location>
        <begin position="55"/>
        <end position="76"/>
    </location>
</feature>
<evidence type="ECO:0008006" key="4">
    <source>
        <dbReference type="Google" id="ProtNLM"/>
    </source>
</evidence>
<sequence length="250" mass="27772">MKLTKAVDLCKKKLKLPIGMLIAKYNIMKNLSLLVGALFTLTSSMLLSCSNSTKPVDRQEALPSSDTASSLKASNAAEPDGIPIDIESIRQAYTATVEQMKQGMLDSISFNYSCNEEKRGSVSYFTKGGALRMIVHRYGEYDHHHAVDQYFIKDSAIFFIYTNTVLWSFDDGANGATKDNVTELRSYIVDGKPIKCLEKKFIIKSTSSTNPDPETVANKDIKCGTFNSVAKDYQVLQKYRNNPTSGCLEK</sequence>
<name>A0ABS7GAQ8_9BACT</name>
<comment type="caution">
    <text evidence="2">The sequence shown here is derived from an EMBL/GenBank/DDBJ whole genome shotgun (WGS) entry which is preliminary data.</text>
</comment>
<gene>
    <name evidence="2" type="ORF">K1Y79_10475</name>
</gene>